<dbReference type="PANTHER" id="PTHR10302">
    <property type="entry name" value="SINGLE-STRANDED DNA-BINDING PROTEIN"/>
    <property type="match status" value="1"/>
</dbReference>
<gene>
    <name evidence="5" type="ORF">A2627_01525</name>
</gene>
<name>A0A1F7YEI6_9BACT</name>
<dbReference type="CDD" id="cd04496">
    <property type="entry name" value="SSB_OBF"/>
    <property type="match status" value="1"/>
</dbReference>
<dbReference type="AlphaFoldDB" id="A0A1F7YEI6"/>
<evidence type="ECO:0000256" key="3">
    <source>
        <dbReference type="PIRNR" id="PIRNR002070"/>
    </source>
</evidence>
<proteinExistence type="inferred from homology"/>
<comment type="caution">
    <text evidence="5">The sequence shown here is derived from an EMBL/GenBank/DDBJ whole genome shotgun (WGS) entry which is preliminary data.</text>
</comment>
<evidence type="ECO:0000256" key="2">
    <source>
        <dbReference type="HAMAP-Rule" id="MF_00984"/>
    </source>
</evidence>
<dbReference type="GO" id="GO:0003697">
    <property type="term" value="F:single-stranded DNA binding"/>
    <property type="evidence" value="ECO:0007669"/>
    <property type="project" value="UniProtKB-UniRule"/>
</dbReference>
<feature type="region of interest" description="Disordered" evidence="4">
    <location>
        <begin position="124"/>
        <end position="162"/>
    </location>
</feature>
<sequence>MARSLNKVLLIGNLTRDPEMRYTPAGAAVCTFGLATNRQWKTETGETKEEAEFFRLVAWNKLAEICSQMLHKGNRVFAEGRLQTRNWTGNDGQQRTTVEVVISDMIVLTPRGVTEEINVPEDLGEAALIGASNEPEVSESKKKSPKTKTPEKKDENPDDLPF</sequence>
<dbReference type="PROSITE" id="PS50935">
    <property type="entry name" value="SSB"/>
    <property type="match status" value="1"/>
</dbReference>
<dbReference type="InterPro" id="IPR000424">
    <property type="entry name" value="Primosome_PriB/ssb"/>
</dbReference>
<dbReference type="GO" id="GO:0009295">
    <property type="term" value="C:nucleoid"/>
    <property type="evidence" value="ECO:0007669"/>
    <property type="project" value="TreeGrafter"/>
</dbReference>
<evidence type="ECO:0000313" key="5">
    <source>
        <dbReference type="EMBL" id="OGM25733.1"/>
    </source>
</evidence>
<dbReference type="SUPFAM" id="SSF50249">
    <property type="entry name" value="Nucleic acid-binding proteins"/>
    <property type="match status" value="1"/>
</dbReference>
<dbReference type="EMBL" id="MGGI01000020">
    <property type="protein sequence ID" value="OGM25733.1"/>
    <property type="molecule type" value="Genomic_DNA"/>
</dbReference>
<reference evidence="5 6" key="1">
    <citation type="journal article" date="2016" name="Nat. Commun.">
        <title>Thousands of microbial genomes shed light on interconnected biogeochemical processes in an aquifer system.</title>
        <authorList>
            <person name="Anantharaman K."/>
            <person name="Brown C.T."/>
            <person name="Hug L.A."/>
            <person name="Sharon I."/>
            <person name="Castelle C.J."/>
            <person name="Probst A.J."/>
            <person name="Thomas B.C."/>
            <person name="Singh A."/>
            <person name="Wilkins M.J."/>
            <person name="Karaoz U."/>
            <person name="Brodie E.L."/>
            <person name="Williams K.H."/>
            <person name="Hubbard S.S."/>
            <person name="Banfield J.F."/>
        </authorList>
    </citation>
    <scope>NUCLEOTIDE SEQUENCE [LARGE SCALE GENOMIC DNA]</scope>
</reference>
<dbReference type="Gene3D" id="2.40.50.140">
    <property type="entry name" value="Nucleic acid-binding proteins"/>
    <property type="match status" value="1"/>
</dbReference>
<dbReference type="NCBIfam" id="TIGR00621">
    <property type="entry name" value="ssb"/>
    <property type="match status" value="1"/>
</dbReference>
<dbReference type="InterPro" id="IPR012340">
    <property type="entry name" value="NA-bd_OB-fold"/>
</dbReference>
<evidence type="ECO:0000256" key="4">
    <source>
        <dbReference type="SAM" id="MobiDB-lite"/>
    </source>
</evidence>
<dbReference type="Pfam" id="PF00436">
    <property type="entry name" value="SSB"/>
    <property type="match status" value="1"/>
</dbReference>
<dbReference type="PIRSF" id="PIRSF002070">
    <property type="entry name" value="SSB"/>
    <property type="match status" value="1"/>
</dbReference>
<protein>
    <recommendedName>
        <fullName evidence="2 3">Single-stranded DNA-binding protein</fullName>
        <shortName evidence="2">SSB</shortName>
    </recommendedName>
</protein>
<comment type="subunit">
    <text evidence="2">Homotetramer.</text>
</comment>
<accession>A0A1F7YEI6</accession>
<feature type="compositionally biased region" description="Basic and acidic residues" evidence="4">
    <location>
        <begin position="138"/>
        <end position="155"/>
    </location>
</feature>
<dbReference type="Proteomes" id="UP000178851">
    <property type="component" value="Unassembled WGS sequence"/>
</dbReference>
<dbReference type="GO" id="GO:0006260">
    <property type="term" value="P:DNA replication"/>
    <property type="evidence" value="ECO:0007669"/>
    <property type="project" value="InterPro"/>
</dbReference>
<organism evidence="5 6">
    <name type="scientific">Candidatus Woesebacteria bacterium RIFCSPHIGHO2_01_FULL_39_28</name>
    <dbReference type="NCBI Taxonomy" id="1802496"/>
    <lineage>
        <taxon>Bacteria</taxon>
        <taxon>Candidatus Woeseibacteriota</taxon>
    </lineage>
</organism>
<dbReference type="PANTHER" id="PTHR10302:SF27">
    <property type="entry name" value="SINGLE-STRANDED DNA-BINDING PROTEIN"/>
    <property type="match status" value="1"/>
</dbReference>
<comment type="caution">
    <text evidence="2">Lacks conserved residue(s) required for the propagation of feature annotation.</text>
</comment>
<dbReference type="HAMAP" id="MF_00984">
    <property type="entry name" value="SSB"/>
    <property type="match status" value="1"/>
</dbReference>
<dbReference type="InterPro" id="IPR011344">
    <property type="entry name" value="ssDNA-bd"/>
</dbReference>
<evidence type="ECO:0000256" key="1">
    <source>
        <dbReference type="ARBA" id="ARBA00023125"/>
    </source>
</evidence>
<keyword evidence="1 2" id="KW-0238">DNA-binding</keyword>
<evidence type="ECO:0000313" key="6">
    <source>
        <dbReference type="Proteomes" id="UP000178851"/>
    </source>
</evidence>